<comment type="caution">
    <text evidence="1">The sequence shown here is derived from an EMBL/GenBank/DDBJ whole genome shotgun (WGS) entry which is preliminary data.</text>
</comment>
<organism evidence="1 2">
    <name type="scientific">Lyngbya aestuarii BL J</name>
    <dbReference type="NCBI Taxonomy" id="1348334"/>
    <lineage>
        <taxon>Bacteria</taxon>
        <taxon>Bacillati</taxon>
        <taxon>Cyanobacteriota</taxon>
        <taxon>Cyanophyceae</taxon>
        <taxon>Oscillatoriophycideae</taxon>
        <taxon>Oscillatoriales</taxon>
        <taxon>Microcoleaceae</taxon>
        <taxon>Lyngbya</taxon>
    </lineage>
</organism>
<name>U7QEJ5_9CYAN</name>
<evidence type="ECO:0000313" key="1">
    <source>
        <dbReference type="EMBL" id="ERT05692.1"/>
    </source>
</evidence>
<accession>U7QEJ5</accession>
<keyword evidence="2" id="KW-1185">Reference proteome</keyword>
<evidence type="ECO:0000313" key="2">
    <source>
        <dbReference type="Proteomes" id="UP000017127"/>
    </source>
</evidence>
<reference evidence="1 2" key="1">
    <citation type="journal article" date="2013" name="Front. Microbiol.">
        <title>Comparative genomic analyses of the cyanobacterium, Lyngbya aestuarii BL J, a powerful hydrogen producer.</title>
        <authorList>
            <person name="Kothari A."/>
            <person name="Vaughn M."/>
            <person name="Garcia-Pichel F."/>
        </authorList>
    </citation>
    <scope>NUCLEOTIDE SEQUENCE [LARGE SCALE GENOMIC DNA]</scope>
    <source>
        <strain evidence="1 2">BL J</strain>
    </source>
</reference>
<protein>
    <submittedName>
        <fullName evidence="1">Uncharacterized protein</fullName>
    </submittedName>
</protein>
<dbReference type="AlphaFoldDB" id="U7QEJ5"/>
<proteinExistence type="predicted"/>
<dbReference type="EMBL" id="AUZM01000051">
    <property type="protein sequence ID" value="ERT05692.1"/>
    <property type="molecule type" value="Genomic_DNA"/>
</dbReference>
<gene>
    <name evidence="1" type="ORF">M595_4372</name>
</gene>
<dbReference type="Proteomes" id="UP000017127">
    <property type="component" value="Unassembled WGS sequence"/>
</dbReference>
<sequence length="50" mass="5651">MLYSGHELSHISSNRHFLVLESLSESTSVESFPSLLLEKDGQAEPHELRL</sequence>